<name>W2RL74_CYPE1</name>
<dbReference type="AlphaFoldDB" id="W2RL74"/>
<organism evidence="10 11">
    <name type="scientific">Cyphellophora europaea (strain CBS 101466)</name>
    <name type="common">Phialophora europaea</name>
    <dbReference type="NCBI Taxonomy" id="1220924"/>
    <lineage>
        <taxon>Eukaryota</taxon>
        <taxon>Fungi</taxon>
        <taxon>Dikarya</taxon>
        <taxon>Ascomycota</taxon>
        <taxon>Pezizomycotina</taxon>
        <taxon>Eurotiomycetes</taxon>
        <taxon>Chaetothyriomycetidae</taxon>
        <taxon>Chaetothyriales</taxon>
        <taxon>Cyphellophoraceae</taxon>
        <taxon>Cyphellophora</taxon>
    </lineage>
</organism>
<dbReference type="OrthoDB" id="434783at2759"/>
<evidence type="ECO:0000256" key="2">
    <source>
        <dbReference type="ARBA" id="ARBA00006924"/>
    </source>
</evidence>
<sequence>MGLNASVSPRRHRREVSTSPAPNQEVRRQKLNEFNSMQDAVDLLKESEDIVILSGAGISTSVGIPDFRSQQGLYNLIQDKRFSDPQQLFYRDMFEQYPKEFWRDVRPIIPKLRQGALLNEDGSNARSLINAVPPYSAVHSFLELLQTKDKLLTNFTQNIDALELDAGVDIEKIVACHGTWETATCLSCAGKVAAQSYLPVVLAGKLPLCVCGKPDPVDPNARQSSRLKKGPKFEEADIEYVETFGGEVPDSSRHGRHKRRRIESELANLLARDSDDDEKSDAPSRPGLLKPDITFFGESVAENYYPTLDAIRDEVDLLIIVGTSLAAQPVSELPLSLPRDVPQIWISNERCTNKVKRLQVDIELIGDADSIVRELCARAGWGNALANRIWKNHLGSTRQAKAAVAKAKEERVKATKPAATAVSAEGNMVDITTLAEKQLKQEQPEHVVRGKVPGDKEHRRGDITTASTQDNAKDQEAMLDMPATPHALAISDTSPQSIQIHPSAPVAVGIPTVQVERPPLSPPLAFRGNAKRPLSLAGTLSTSTASLEGSGNSNGHTVKKPRAGSPNPAKVRPVKPATSVSSGRGMADPSLRIFQDEAFEWVTYFKKPKV</sequence>
<dbReference type="SUPFAM" id="SSF52467">
    <property type="entry name" value="DHS-like NAD/FAD-binding domain"/>
    <property type="match status" value="1"/>
</dbReference>
<dbReference type="GeneID" id="19976091"/>
<protein>
    <recommendedName>
        <fullName evidence="9">Deacetylase sirtuin-type domain-containing protein</fullName>
    </recommendedName>
</protein>
<comment type="cofactor">
    <cofactor evidence="1">
        <name>Zn(2+)</name>
        <dbReference type="ChEBI" id="CHEBI:29105"/>
    </cofactor>
</comment>
<evidence type="ECO:0000259" key="9">
    <source>
        <dbReference type="PROSITE" id="PS50305"/>
    </source>
</evidence>
<keyword evidence="4 7" id="KW-0479">Metal-binding</keyword>
<dbReference type="STRING" id="1220924.W2RL74"/>
<dbReference type="HOGENOM" id="CLU_447597_0_0_1"/>
<feature type="compositionally biased region" description="Basic and acidic residues" evidence="8">
    <location>
        <begin position="441"/>
        <end position="462"/>
    </location>
</feature>
<feature type="binding site" evidence="7">
    <location>
        <position position="211"/>
    </location>
    <ligand>
        <name>Zn(2+)</name>
        <dbReference type="ChEBI" id="CHEBI:29105"/>
    </ligand>
</feature>
<comment type="similarity">
    <text evidence="2">Belongs to the sirtuin family. Class I subfamily.</text>
</comment>
<accession>W2RL74</accession>
<evidence type="ECO:0000256" key="7">
    <source>
        <dbReference type="PROSITE-ProRule" id="PRU00236"/>
    </source>
</evidence>
<dbReference type="PANTHER" id="PTHR11085">
    <property type="entry name" value="NAD-DEPENDENT PROTEIN DEACYLASE SIRTUIN-5, MITOCHONDRIAL-RELATED"/>
    <property type="match status" value="1"/>
</dbReference>
<dbReference type="InterPro" id="IPR003000">
    <property type="entry name" value="Sirtuin"/>
</dbReference>
<evidence type="ECO:0000256" key="3">
    <source>
        <dbReference type="ARBA" id="ARBA00022679"/>
    </source>
</evidence>
<dbReference type="PANTHER" id="PTHR11085:SF9">
    <property type="entry name" value="NAD-DEPENDENT PROTEIN DEACETYLASE SIRTUIN-1"/>
    <property type="match status" value="1"/>
</dbReference>
<dbReference type="GO" id="GO:0005634">
    <property type="term" value="C:nucleus"/>
    <property type="evidence" value="ECO:0007669"/>
    <property type="project" value="TreeGrafter"/>
</dbReference>
<dbReference type="GO" id="GO:0070403">
    <property type="term" value="F:NAD+ binding"/>
    <property type="evidence" value="ECO:0007669"/>
    <property type="project" value="InterPro"/>
</dbReference>
<feature type="domain" description="Deacetylase sirtuin-type" evidence="9">
    <location>
        <begin position="30"/>
        <end position="382"/>
    </location>
</feature>
<dbReference type="InterPro" id="IPR026590">
    <property type="entry name" value="Ssirtuin_cat_dom"/>
</dbReference>
<gene>
    <name evidence="10" type="ORF">HMPREF1541_08752</name>
</gene>
<feature type="active site" description="Proton acceptor" evidence="7">
    <location>
        <position position="177"/>
    </location>
</feature>
<proteinExistence type="inferred from homology"/>
<feature type="region of interest" description="Disordered" evidence="8">
    <location>
        <begin position="540"/>
        <end position="587"/>
    </location>
</feature>
<feature type="binding site" evidence="7">
    <location>
        <position position="209"/>
    </location>
    <ligand>
        <name>Zn(2+)</name>
        <dbReference type="ChEBI" id="CHEBI:29105"/>
    </ligand>
</feature>
<dbReference type="InterPro" id="IPR026591">
    <property type="entry name" value="Sirtuin_cat_small_dom_sf"/>
</dbReference>
<feature type="region of interest" description="Disordered" evidence="8">
    <location>
        <begin position="441"/>
        <end position="473"/>
    </location>
</feature>
<feature type="binding site" evidence="7">
    <location>
        <position position="185"/>
    </location>
    <ligand>
        <name>Zn(2+)</name>
        <dbReference type="ChEBI" id="CHEBI:29105"/>
    </ligand>
</feature>
<evidence type="ECO:0000313" key="10">
    <source>
        <dbReference type="EMBL" id="ETN36474.1"/>
    </source>
</evidence>
<keyword evidence="3" id="KW-0808">Transferase</keyword>
<evidence type="ECO:0000256" key="8">
    <source>
        <dbReference type="SAM" id="MobiDB-lite"/>
    </source>
</evidence>
<dbReference type="PROSITE" id="PS50305">
    <property type="entry name" value="SIRTUIN"/>
    <property type="match status" value="1"/>
</dbReference>
<dbReference type="Gene3D" id="3.30.1600.10">
    <property type="entry name" value="SIR2/SIRT2 'Small Domain"/>
    <property type="match status" value="2"/>
</dbReference>
<evidence type="ECO:0000256" key="5">
    <source>
        <dbReference type="ARBA" id="ARBA00022833"/>
    </source>
</evidence>
<keyword evidence="11" id="KW-1185">Reference proteome</keyword>
<dbReference type="InterPro" id="IPR050134">
    <property type="entry name" value="NAD-dep_sirtuin_deacylases"/>
</dbReference>
<dbReference type="GO" id="GO:0017136">
    <property type="term" value="F:histone deacetylase activity, NAD-dependent"/>
    <property type="evidence" value="ECO:0007669"/>
    <property type="project" value="TreeGrafter"/>
</dbReference>
<dbReference type="EMBL" id="KB822725">
    <property type="protein sequence ID" value="ETN36474.1"/>
    <property type="molecule type" value="Genomic_DNA"/>
</dbReference>
<dbReference type="InParanoid" id="W2RL74"/>
<dbReference type="Proteomes" id="UP000030752">
    <property type="component" value="Unassembled WGS sequence"/>
</dbReference>
<dbReference type="Pfam" id="PF02146">
    <property type="entry name" value="SIR2"/>
    <property type="match status" value="1"/>
</dbReference>
<dbReference type="VEuPathDB" id="FungiDB:HMPREF1541_08752"/>
<dbReference type="Gene3D" id="3.40.50.1220">
    <property type="entry name" value="TPP-binding domain"/>
    <property type="match status" value="2"/>
</dbReference>
<keyword evidence="5 7" id="KW-0862">Zinc</keyword>
<feature type="binding site" evidence="7">
    <location>
        <position position="188"/>
    </location>
    <ligand>
        <name>Zn(2+)</name>
        <dbReference type="ChEBI" id="CHEBI:29105"/>
    </ligand>
</feature>
<dbReference type="GO" id="GO:0046872">
    <property type="term" value="F:metal ion binding"/>
    <property type="evidence" value="ECO:0007669"/>
    <property type="project" value="UniProtKB-KW"/>
</dbReference>
<reference evidence="10 11" key="1">
    <citation type="submission" date="2013-03" db="EMBL/GenBank/DDBJ databases">
        <title>The Genome Sequence of Phialophora europaea CBS 101466.</title>
        <authorList>
            <consortium name="The Broad Institute Genomics Platform"/>
            <person name="Cuomo C."/>
            <person name="de Hoog S."/>
            <person name="Gorbushina A."/>
            <person name="Walker B."/>
            <person name="Young S.K."/>
            <person name="Zeng Q."/>
            <person name="Gargeya S."/>
            <person name="Fitzgerald M."/>
            <person name="Haas B."/>
            <person name="Abouelleil A."/>
            <person name="Allen A.W."/>
            <person name="Alvarado L."/>
            <person name="Arachchi H.M."/>
            <person name="Berlin A.M."/>
            <person name="Chapman S.B."/>
            <person name="Gainer-Dewar J."/>
            <person name="Goldberg J."/>
            <person name="Griggs A."/>
            <person name="Gujja S."/>
            <person name="Hansen M."/>
            <person name="Howarth C."/>
            <person name="Imamovic A."/>
            <person name="Ireland A."/>
            <person name="Larimer J."/>
            <person name="McCowan C."/>
            <person name="Murphy C."/>
            <person name="Pearson M."/>
            <person name="Poon T.W."/>
            <person name="Priest M."/>
            <person name="Roberts A."/>
            <person name="Saif S."/>
            <person name="Shea T."/>
            <person name="Sisk P."/>
            <person name="Sykes S."/>
            <person name="Wortman J."/>
            <person name="Nusbaum C."/>
            <person name="Birren B."/>
        </authorList>
    </citation>
    <scope>NUCLEOTIDE SEQUENCE [LARGE SCALE GENOMIC DNA]</scope>
    <source>
        <strain evidence="10 11">CBS 101466</strain>
    </source>
</reference>
<feature type="region of interest" description="Disordered" evidence="8">
    <location>
        <begin position="1"/>
        <end position="25"/>
    </location>
</feature>
<evidence type="ECO:0000256" key="6">
    <source>
        <dbReference type="ARBA" id="ARBA00023027"/>
    </source>
</evidence>
<dbReference type="InterPro" id="IPR029035">
    <property type="entry name" value="DHS-like_NAD/FAD-binding_dom"/>
</dbReference>
<evidence type="ECO:0000256" key="4">
    <source>
        <dbReference type="ARBA" id="ARBA00022723"/>
    </source>
</evidence>
<dbReference type="RefSeq" id="XP_008721292.1">
    <property type="nucleotide sequence ID" value="XM_008723070.1"/>
</dbReference>
<evidence type="ECO:0000313" key="11">
    <source>
        <dbReference type="Proteomes" id="UP000030752"/>
    </source>
</evidence>
<feature type="compositionally biased region" description="Low complexity" evidence="8">
    <location>
        <begin position="540"/>
        <end position="551"/>
    </location>
</feature>
<keyword evidence="6" id="KW-0520">NAD</keyword>
<dbReference type="eggNOG" id="KOG2684">
    <property type="taxonomic scope" value="Eukaryota"/>
</dbReference>
<evidence type="ECO:0000256" key="1">
    <source>
        <dbReference type="ARBA" id="ARBA00001947"/>
    </source>
</evidence>